<dbReference type="EMBL" id="MU151933">
    <property type="protein sequence ID" value="KAF9441371.1"/>
    <property type="molecule type" value="Genomic_DNA"/>
</dbReference>
<dbReference type="Proteomes" id="UP000807342">
    <property type="component" value="Unassembled WGS sequence"/>
</dbReference>
<evidence type="ECO:0000313" key="2">
    <source>
        <dbReference type="EMBL" id="KAF9441371.1"/>
    </source>
</evidence>
<feature type="region of interest" description="Disordered" evidence="1">
    <location>
        <begin position="95"/>
        <end position="141"/>
    </location>
</feature>
<dbReference type="AlphaFoldDB" id="A0A9P5X0T2"/>
<accession>A0A9P5X0T2</accession>
<name>A0A9P5X0T2_9AGAR</name>
<comment type="caution">
    <text evidence="2">The sequence shown here is derived from an EMBL/GenBank/DDBJ whole genome shotgun (WGS) entry which is preliminary data.</text>
</comment>
<feature type="compositionally biased region" description="Basic residues" evidence="1">
    <location>
        <begin position="112"/>
        <end position="141"/>
    </location>
</feature>
<gene>
    <name evidence="2" type="ORF">P691DRAFT_766361</name>
</gene>
<evidence type="ECO:0000313" key="3">
    <source>
        <dbReference type="Proteomes" id="UP000807342"/>
    </source>
</evidence>
<keyword evidence="3" id="KW-1185">Reference proteome</keyword>
<organism evidence="2 3">
    <name type="scientific">Macrolepiota fuliginosa MF-IS2</name>
    <dbReference type="NCBI Taxonomy" id="1400762"/>
    <lineage>
        <taxon>Eukaryota</taxon>
        <taxon>Fungi</taxon>
        <taxon>Dikarya</taxon>
        <taxon>Basidiomycota</taxon>
        <taxon>Agaricomycotina</taxon>
        <taxon>Agaricomycetes</taxon>
        <taxon>Agaricomycetidae</taxon>
        <taxon>Agaricales</taxon>
        <taxon>Agaricineae</taxon>
        <taxon>Agaricaceae</taxon>
        <taxon>Macrolepiota</taxon>
    </lineage>
</organism>
<proteinExistence type="predicted"/>
<protein>
    <submittedName>
        <fullName evidence="2">Uncharacterized protein</fullName>
    </submittedName>
</protein>
<evidence type="ECO:0000256" key="1">
    <source>
        <dbReference type="SAM" id="MobiDB-lite"/>
    </source>
</evidence>
<feature type="region of interest" description="Disordered" evidence="1">
    <location>
        <begin position="1"/>
        <end position="26"/>
    </location>
</feature>
<sequence length="298" mass="33209">MAIGKQSHHDCSPTPTPNSDDNHIDSSPLLSQIWPWKKLWKQDTSNEVLDHPEVNLMEIDEDEDVEKSLSSCVILCPSKMSQACNEASNGLRSTSGSSCSMGLQHPAPSKGYLRKGHSSTSRGKGKGKAKGKGKGKAKVKIRSHQIQEHIKSLRDYLKVWEVIFLPDGIVENNTTVPSVPSSSKTILHSLPAEYILLDLKIKLLPDLVQHMVSHKLTVVRLEGIDFLKEAGFEDMQKQLQDLFPEIFALKDEYDDNINSEHAFFPHWMVCTKSNCQVNIASEATYPNGHILDLNANTT</sequence>
<reference evidence="2" key="1">
    <citation type="submission" date="2020-11" db="EMBL/GenBank/DDBJ databases">
        <authorList>
            <consortium name="DOE Joint Genome Institute"/>
            <person name="Ahrendt S."/>
            <person name="Riley R."/>
            <person name="Andreopoulos W."/>
            <person name="Labutti K."/>
            <person name="Pangilinan J."/>
            <person name="Ruiz-Duenas F.J."/>
            <person name="Barrasa J.M."/>
            <person name="Sanchez-Garcia M."/>
            <person name="Camarero S."/>
            <person name="Miyauchi S."/>
            <person name="Serrano A."/>
            <person name="Linde D."/>
            <person name="Babiker R."/>
            <person name="Drula E."/>
            <person name="Ayuso-Fernandez I."/>
            <person name="Pacheco R."/>
            <person name="Padilla G."/>
            <person name="Ferreira P."/>
            <person name="Barriuso J."/>
            <person name="Kellner H."/>
            <person name="Castanera R."/>
            <person name="Alfaro M."/>
            <person name="Ramirez L."/>
            <person name="Pisabarro A.G."/>
            <person name="Kuo A."/>
            <person name="Tritt A."/>
            <person name="Lipzen A."/>
            <person name="He G."/>
            <person name="Yan M."/>
            <person name="Ng V."/>
            <person name="Cullen D."/>
            <person name="Martin F."/>
            <person name="Rosso M.-N."/>
            <person name="Henrissat B."/>
            <person name="Hibbett D."/>
            <person name="Martinez A.T."/>
            <person name="Grigoriev I.V."/>
        </authorList>
    </citation>
    <scope>NUCLEOTIDE SEQUENCE</scope>
    <source>
        <strain evidence="2">MF-IS2</strain>
    </source>
</reference>